<keyword evidence="1" id="KW-1133">Transmembrane helix</keyword>
<protein>
    <submittedName>
        <fullName evidence="2">Uncharacterized protein</fullName>
    </submittedName>
</protein>
<sequence>MSGSVTVLEVAGAAGLTVYAVAMWVAVGVLAYALRGPLPPWLPRVAAGVITAGVVGQLGHVQEHVAQAAYWVLHPEEPAWMTPWGDGLARGFHALAGGQHALGMELLHLTGNVVFLAGLVGVALVARHAAAFRARRWARMGVWMQGLHGLEHLVLTVSVALGGPAVGLSTWFGTIEPGPALWTYRIWWHFLANVAGSIVLTVALCLLWAERDRVAGSWSGARRVTPQRAPVHSNAGESQ</sequence>
<gene>
    <name evidence="2" type="ORF">B0I33_111192</name>
</gene>
<keyword evidence="1" id="KW-0812">Transmembrane</keyword>
<feature type="transmembrane region" description="Helical" evidence="1">
    <location>
        <begin position="186"/>
        <end position="209"/>
    </location>
</feature>
<organism evidence="2 3">
    <name type="scientific">Prauserella shujinwangii</name>
    <dbReference type="NCBI Taxonomy" id="1453103"/>
    <lineage>
        <taxon>Bacteria</taxon>
        <taxon>Bacillati</taxon>
        <taxon>Actinomycetota</taxon>
        <taxon>Actinomycetes</taxon>
        <taxon>Pseudonocardiales</taxon>
        <taxon>Pseudonocardiaceae</taxon>
        <taxon>Prauserella</taxon>
    </lineage>
</organism>
<dbReference type="Proteomes" id="UP000238362">
    <property type="component" value="Unassembled WGS sequence"/>
</dbReference>
<dbReference type="RefSeq" id="WP_219927260.1">
    <property type="nucleotide sequence ID" value="NZ_PVNH01000011.1"/>
</dbReference>
<reference evidence="2 3" key="1">
    <citation type="submission" date="2018-03" db="EMBL/GenBank/DDBJ databases">
        <title>Genomic Encyclopedia of Type Strains, Phase III (KMG-III): the genomes of soil and plant-associated and newly described type strains.</title>
        <authorList>
            <person name="Whitman W."/>
        </authorList>
    </citation>
    <scope>NUCLEOTIDE SEQUENCE [LARGE SCALE GENOMIC DNA]</scope>
    <source>
        <strain evidence="2 3">CGMCC 4.7125</strain>
    </source>
</reference>
<dbReference type="EMBL" id="PVNH01000011">
    <property type="protein sequence ID" value="PRX44678.1"/>
    <property type="molecule type" value="Genomic_DNA"/>
</dbReference>
<keyword evidence="3" id="KW-1185">Reference proteome</keyword>
<evidence type="ECO:0000256" key="1">
    <source>
        <dbReference type="SAM" id="Phobius"/>
    </source>
</evidence>
<dbReference type="Pfam" id="PF19471">
    <property type="entry name" value="DUF6008"/>
    <property type="match status" value="1"/>
</dbReference>
<feature type="transmembrane region" description="Helical" evidence="1">
    <location>
        <begin position="113"/>
        <end position="132"/>
    </location>
</feature>
<comment type="caution">
    <text evidence="2">The sequence shown here is derived from an EMBL/GenBank/DDBJ whole genome shotgun (WGS) entry which is preliminary data.</text>
</comment>
<feature type="transmembrane region" description="Helical" evidence="1">
    <location>
        <begin position="153"/>
        <end position="174"/>
    </location>
</feature>
<dbReference type="InterPro" id="IPR046050">
    <property type="entry name" value="DUF6008"/>
</dbReference>
<evidence type="ECO:0000313" key="2">
    <source>
        <dbReference type="EMBL" id="PRX44678.1"/>
    </source>
</evidence>
<accession>A0A2T0LNA6</accession>
<feature type="transmembrane region" description="Helical" evidence="1">
    <location>
        <begin position="12"/>
        <end position="34"/>
    </location>
</feature>
<dbReference type="AlphaFoldDB" id="A0A2T0LNA6"/>
<evidence type="ECO:0000313" key="3">
    <source>
        <dbReference type="Proteomes" id="UP000238362"/>
    </source>
</evidence>
<proteinExistence type="predicted"/>
<name>A0A2T0LNA6_9PSEU</name>
<keyword evidence="1" id="KW-0472">Membrane</keyword>